<gene>
    <name evidence="2" type="ORF">A9Y76_26965</name>
</gene>
<evidence type="ECO:0000313" key="2">
    <source>
        <dbReference type="EMBL" id="ANJ76253.1"/>
    </source>
</evidence>
<feature type="chain" id="PRO_5008251102" evidence="1">
    <location>
        <begin position="21"/>
        <end position="109"/>
    </location>
</feature>
<evidence type="ECO:0000256" key="1">
    <source>
        <dbReference type="SAM" id="SignalP"/>
    </source>
</evidence>
<accession>A0A192A7D6</accession>
<dbReference type="Proteomes" id="UP000078572">
    <property type="component" value="Plasmid pRI-1"/>
</dbReference>
<keyword evidence="2" id="KW-0614">Plasmid</keyword>
<feature type="signal peptide" evidence="1">
    <location>
        <begin position="1"/>
        <end position="20"/>
    </location>
</feature>
<keyword evidence="3" id="KW-1185">Reference proteome</keyword>
<proteinExistence type="predicted"/>
<dbReference type="AlphaFoldDB" id="A0A192A7D6"/>
<evidence type="ECO:0000313" key="3">
    <source>
        <dbReference type="Proteomes" id="UP000078572"/>
    </source>
</evidence>
<sequence>MLVKKILTLIACLVPLLAIAQQQTSASGTSKPKIDNGSVPASVVDRDGAYIEYKAVLSDGKTSIDLGQYVQAQECLHRLELASTSPEFSRAIQQRPILYLQCVALRKKD</sequence>
<keyword evidence="1" id="KW-0732">Signal</keyword>
<reference evidence="3" key="1">
    <citation type="submission" date="2016-06" db="EMBL/GenBank/DDBJ databases">
        <authorList>
            <person name="Xu Y."/>
            <person name="Nagy A."/>
            <person name="Yan X."/>
            <person name="Kim S.W."/>
            <person name="Haley B."/>
            <person name="Liu N.T."/>
            <person name="Nou X."/>
        </authorList>
    </citation>
    <scope>NUCLEOTIDE SEQUENCE [LARGE SCALE GENOMIC DNA]</scope>
    <source>
        <strain evidence="3">ATCC 49129</strain>
        <plasmid evidence="3">pri-1</plasmid>
    </source>
</reference>
<name>A0A192A7D6_9RALS</name>
<geneLocation type="plasmid" evidence="3">
    <name>pri-1</name>
</geneLocation>
<protein>
    <submittedName>
        <fullName evidence="2">Uncharacterized protein</fullName>
    </submittedName>
</protein>
<dbReference type="EMBL" id="CP016024">
    <property type="protein sequence ID" value="ANJ76253.1"/>
    <property type="molecule type" value="Genomic_DNA"/>
</dbReference>
<organism evidence="2 3">
    <name type="scientific">Ralstonia insidiosa</name>
    <dbReference type="NCBI Taxonomy" id="190721"/>
    <lineage>
        <taxon>Bacteria</taxon>
        <taxon>Pseudomonadati</taxon>
        <taxon>Pseudomonadota</taxon>
        <taxon>Betaproteobacteria</taxon>
        <taxon>Burkholderiales</taxon>
        <taxon>Burkholderiaceae</taxon>
        <taxon>Ralstonia</taxon>
    </lineage>
</organism>